<dbReference type="PANTHER" id="PTHR33178">
    <property type="match status" value="1"/>
</dbReference>
<dbReference type="SMART" id="SM00886">
    <property type="entry name" value="Dabb"/>
    <property type="match status" value="1"/>
</dbReference>
<comment type="subunit">
    <text evidence="1">Homodimer.</text>
</comment>
<organism evidence="3 4">
    <name type="scientific">Filobasidium floriforme</name>
    <dbReference type="NCBI Taxonomy" id="5210"/>
    <lineage>
        <taxon>Eukaryota</taxon>
        <taxon>Fungi</taxon>
        <taxon>Dikarya</taxon>
        <taxon>Basidiomycota</taxon>
        <taxon>Agaricomycotina</taxon>
        <taxon>Tremellomycetes</taxon>
        <taxon>Filobasidiales</taxon>
        <taxon>Filobasidiaceae</taxon>
        <taxon>Filobasidium</taxon>
    </lineage>
</organism>
<dbReference type="InterPro" id="IPR011008">
    <property type="entry name" value="Dimeric_a/b-barrel"/>
</dbReference>
<keyword evidence="4" id="KW-1185">Reference proteome</keyword>
<dbReference type="InterPro" id="IPR013097">
    <property type="entry name" value="Dabb"/>
</dbReference>
<feature type="domain" description="Stress-response A/B barrel" evidence="2">
    <location>
        <begin position="43"/>
        <end position="136"/>
    </location>
</feature>
<evidence type="ECO:0000313" key="3">
    <source>
        <dbReference type="EMBL" id="KAG7571270.1"/>
    </source>
</evidence>
<gene>
    <name evidence="3" type="ORF">FFLO_00782</name>
</gene>
<dbReference type="InterPro" id="IPR044662">
    <property type="entry name" value="HS1/DABB1-like"/>
</dbReference>
<evidence type="ECO:0000256" key="1">
    <source>
        <dbReference type="ARBA" id="ARBA00011738"/>
    </source>
</evidence>
<dbReference type="Pfam" id="PF07876">
    <property type="entry name" value="Dabb"/>
    <property type="match status" value="1"/>
</dbReference>
<proteinExistence type="predicted"/>
<dbReference type="Gene3D" id="3.30.70.100">
    <property type="match status" value="1"/>
</dbReference>
<dbReference type="PROSITE" id="PS51502">
    <property type="entry name" value="S_R_A_B_BARREL"/>
    <property type="match status" value="1"/>
</dbReference>
<reference evidence="3" key="1">
    <citation type="submission" date="2020-04" db="EMBL/GenBank/DDBJ databases">
        <title>Analysis of mating type loci in Filobasidium floriforme.</title>
        <authorList>
            <person name="Nowrousian M."/>
        </authorList>
    </citation>
    <scope>NUCLEOTIDE SEQUENCE</scope>
    <source>
        <strain evidence="3">CBS 6242</strain>
    </source>
</reference>
<dbReference type="PANTHER" id="PTHR33178:SF19">
    <property type="entry name" value="STRESS-RESPONSE A_B BARREL DOMAIN-CONTAINING PROTEIN"/>
    <property type="match status" value="1"/>
</dbReference>
<sequence>MTTTTSSSAIQRVHDHEQYGIKTASHLESLVVDHSIFDTMPKICHIVLWKLKEGVSLQTAKASIDALSKLKAPGRLSCQITPTVGPSDRIQGFELGMYSTFESMDALNTYATSKEHVDCVDNNVKPYVTSPLAYDWEIPE</sequence>
<dbReference type="Proteomes" id="UP000812966">
    <property type="component" value="Unassembled WGS sequence"/>
</dbReference>
<dbReference type="SUPFAM" id="SSF54909">
    <property type="entry name" value="Dimeric alpha+beta barrel"/>
    <property type="match status" value="1"/>
</dbReference>
<dbReference type="EMBL" id="JABELV010000009">
    <property type="protein sequence ID" value="KAG7571270.1"/>
    <property type="molecule type" value="Genomic_DNA"/>
</dbReference>
<dbReference type="AlphaFoldDB" id="A0A8K0NQL9"/>
<protein>
    <recommendedName>
        <fullName evidence="2">Stress-response A/B barrel domain-containing protein</fullName>
    </recommendedName>
</protein>
<accession>A0A8K0NQL9</accession>
<dbReference type="OrthoDB" id="42919at2759"/>
<name>A0A8K0NQL9_9TREE</name>
<evidence type="ECO:0000313" key="4">
    <source>
        <dbReference type="Proteomes" id="UP000812966"/>
    </source>
</evidence>
<comment type="caution">
    <text evidence="3">The sequence shown here is derived from an EMBL/GenBank/DDBJ whole genome shotgun (WGS) entry which is preliminary data.</text>
</comment>
<evidence type="ECO:0000259" key="2">
    <source>
        <dbReference type="PROSITE" id="PS51502"/>
    </source>
</evidence>